<dbReference type="Proteomes" id="UP001206788">
    <property type="component" value="Unassembled WGS sequence"/>
</dbReference>
<name>A0ABT2G2S9_9BACT</name>
<gene>
    <name evidence="1" type="ORF">NY014_03985</name>
</gene>
<accession>A0ABT2G2S9</accession>
<dbReference type="EMBL" id="JANWGH010000001">
    <property type="protein sequence ID" value="MCS5489572.1"/>
    <property type="molecule type" value="Genomic_DNA"/>
</dbReference>
<evidence type="ECO:0000313" key="1">
    <source>
        <dbReference type="EMBL" id="MCS5489572.1"/>
    </source>
</evidence>
<keyword evidence="2" id="KW-1185">Reference proteome</keyword>
<dbReference type="RefSeq" id="WP_259413241.1">
    <property type="nucleotide sequence ID" value="NZ_JANWGH010000001.1"/>
</dbReference>
<sequence>MKPIHPELIAAIERTAKKLKEGAAYQWGHMGACNCGNLAQELTPFSKAEIHRYAMERSGDWNDQILEFCPSSGYPLDLVIERMLDFGVTLEDLRHLERLSSPEVLAVMPLKRRNSLSHNKKDDVIYYLETWAKMLREKWENQQSEVKIDTLKKNSISVH</sequence>
<comment type="caution">
    <text evidence="1">The sequence shown here is derived from an EMBL/GenBank/DDBJ whole genome shotgun (WGS) entry which is preliminary data.</text>
</comment>
<reference evidence="1 2" key="1">
    <citation type="submission" date="2022-08" db="EMBL/GenBank/DDBJ databases">
        <title>Algoriphagus sp. CAU 1643 isolated from mud.</title>
        <authorList>
            <person name="Kim W."/>
        </authorList>
    </citation>
    <scope>NUCLEOTIDE SEQUENCE [LARGE SCALE GENOMIC DNA]</scope>
    <source>
        <strain evidence="1 2">CAU 1643</strain>
    </source>
</reference>
<proteinExistence type="predicted"/>
<protein>
    <submittedName>
        <fullName evidence="1">Uncharacterized protein</fullName>
    </submittedName>
</protein>
<evidence type="ECO:0000313" key="2">
    <source>
        <dbReference type="Proteomes" id="UP001206788"/>
    </source>
</evidence>
<organism evidence="1 2">
    <name type="scientific">Algoriphagus limi</name>
    <dbReference type="NCBI Taxonomy" id="2975273"/>
    <lineage>
        <taxon>Bacteria</taxon>
        <taxon>Pseudomonadati</taxon>
        <taxon>Bacteroidota</taxon>
        <taxon>Cytophagia</taxon>
        <taxon>Cytophagales</taxon>
        <taxon>Cyclobacteriaceae</taxon>
        <taxon>Algoriphagus</taxon>
    </lineage>
</organism>